<dbReference type="PANTHER" id="PTHR43104:SF2">
    <property type="entry name" value="L-2-HYDROXYGLUTARATE DEHYDROGENASE, MITOCHONDRIAL"/>
    <property type="match status" value="1"/>
</dbReference>
<feature type="region of interest" description="Disordered" evidence="9">
    <location>
        <begin position="501"/>
        <end position="535"/>
    </location>
</feature>
<protein>
    <recommendedName>
        <fullName evidence="8">Probable malate:quinone oxidoreductase</fullName>
        <ecNumber evidence="8">1.1.5.4</ecNumber>
    </recommendedName>
    <alternativeName>
        <fullName evidence="8">MQO</fullName>
    </alternativeName>
    <alternativeName>
        <fullName evidence="8">Malate dehydrogenase [quinone]</fullName>
    </alternativeName>
</protein>
<keyword evidence="4 8" id="KW-0816">Tricarboxylic acid cycle</keyword>
<dbReference type="AlphaFoldDB" id="A0AAW9A855"/>
<evidence type="ECO:0000256" key="6">
    <source>
        <dbReference type="ARBA" id="ARBA00022827"/>
    </source>
</evidence>
<organism evidence="10 11">
    <name type="scientific">Sporosarcina thermotolerans</name>
    <dbReference type="NCBI Taxonomy" id="633404"/>
    <lineage>
        <taxon>Bacteria</taxon>
        <taxon>Bacillati</taxon>
        <taxon>Bacillota</taxon>
        <taxon>Bacilli</taxon>
        <taxon>Bacillales</taxon>
        <taxon>Caryophanaceae</taxon>
        <taxon>Sporosarcina</taxon>
    </lineage>
</organism>
<dbReference type="NCBIfam" id="NF003606">
    <property type="entry name" value="PRK05257.2-1"/>
    <property type="match status" value="1"/>
</dbReference>
<evidence type="ECO:0000256" key="8">
    <source>
        <dbReference type="HAMAP-Rule" id="MF_00212"/>
    </source>
</evidence>
<dbReference type="NCBIfam" id="NF003604">
    <property type="entry name" value="PRK05257.1-3"/>
    <property type="match status" value="1"/>
</dbReference>
<keyword evidence="7 8" id="KW-0560">Oxidoreductase</keyword>
<evidence type="ECO:0000313" key="10">
    <source>
        <dbReference type="EMBL" id="MDW0116535.1"/>
    </source>
</evidence>
<name>A0AAW9A855_9BACL</name>
<dbReference type="GO" id="GO:0047545">
    <property type="term" value="F:(S)-2-hydroxyglutarate dehydrogenase activity"/>
    <property type="evidence" value="ECO:0007669"/>
    <property type="project" value="TreeGrafter"/>
</dbReference>
<accession>A0AAW9A855</accession>
<sequence length="553" mass="60984">MSNRQNTTDVILIGAGIMSATLGTLLKELTPDWKIKVFEKLSNAGEESSNEWNNAGTGHAALCELNYTVEKSDGSLDISKAIKVNEQFQLSRQFWSYLVNNNLINNPEEFIMPLPHMSYVRGEENVKFLKKRHDALSNNPLFKGMEYSEDPETLKEWLPLMMKGRNVKEPIAATKIDSGTDVNFGALTRMLFDHLKGNNVEIHYQHNVTTIKRTSDGLWELKIKNLNSGAVEVHKAKFVFIGAGGGSLHLLQKSGIPEGKHIGGFPVSGLFMVCKNPEVVEQHHAKVYGKASVGAPPMSVPHLDTRYIDNKKSLLFGPFAGFSPKFLKTGSNLDLITSVKPYNVFTMLAAGAKEMSLTKYLIQQLMLSKEQRMEELRDFVPEAKSEDWDMVVAGQRVQVIKDTEAGGKGTLQFGTEVVTGASGSIAALLGASPGASTAVHVMLEILNRCFPQQMKEWEPKVKEMIPSYGVSLVENPELLQEIHTSTAQALGLVTEQPVEEESVDVVEPEATAEEDSLIVDTGDTENDETLGVDREVPNVDANLVVEEDPKKED</sequence>
<dbReference type="NCBIfam" id="NF003608">
    <property type="entry name" value="PRK05257.2-4"/>
    <property type="match status" value="1"/>
</dbReference>
<dbReference type="EMBL" id="JAUBDJ010000003">
    <property type="protein sequence ID" value="MDW0116535.1"/>
    <property type="molecule type" value="Genomic_DNA"/>
</dbReference>
<dbReference type="PANTHER" id="PTHR43104">
    <property type="entry name" value="L-2-HYDROXYGLUTARATE DEHYDROGENASE, MITOCHONDRIAL"/>
    <property type="match status" value="1"/>
</dbReference>
<evidence type="ECO:0000313" key="11">
    <source>
        <dbReference type="Proteomes" id="UP001271648"/>
    </source>
</evidence>
<comment type="similarity">
    <text evidence="8">Belongs to the MQO family.</text>
</comment>
<keyword evidence="6 8" id="KW-0274">FAD</keyword>
<feature type="compositionally biased region" description="Acidic residues" evidence="9">
    <location>
        <begin position="501"/>
        <end position="530"/>
    </location>
</feature>
<evidence type="ECO:0000256" key="1">
    <source>
        <dbReference type="ARBA" id="ARBA00001139"/>
    </source>
</evidence>
<dbReference type="NCBIfam" id="NF003610">
    <property type="entry name" value="PRK05257.3-1"/>
    <property type="match status" value="1"/>
</dbReference>
<comment type="cofactor">
    <cofactor evidence="2 8">
        <name>FAD</name>
        <dbReference type="ChEBI" id="CHEBI:57692"/>
    </cofactor>
</comment>
<dbReference type="NCBIfam" id="TIGR01320">
    <property type="entry name" value="mal_quin_oxido"/>
    <property type="match status" value="1"/>
</dbReference>
<dbReference type="InterPro" id="IPR006231">
    <property type="entry name" value="MQO"/>
</dbReference>
<keyword evidence="11" id="KW-1185">Reference proteome</keyword>
<evidence type="ECO:0000256" key="9">
    <source>
        <dbReference type="SAM" id="MobiDB-lite"/>
    </source>
</evidence>
<dbReference type="NCBIfam" id="NF009875">
    <property type="entry name" value="PRK13339.1"/>
    <property type="match status" value="1"/>
</dbReference>
<dbReference type="Pfam" id="PF06039">
    <property type="entry name" value="Mqo"/>
    <property type="match status" value="1"/>
</dbReference>
<dbReference type="SUPFAM" id="SSF51905">
    <property type="entry name" value="FAD/NAD(P)-binding domain"/>
    <property type="match status" value="1"/>
</dbReference>
<dbReference type="GO" id="GO:0006099">
    <property type="term" value="P:tricarboxylic acid cycle"/>
    <property type="evidence" value="ECO:0007669"/>
    <property type="project" value="UniProtKB-UniRule"/>
</dbReference>
<keyword evidence="5 8" id="KW-0285">Flavoprotein</keyword>
<evidence type="ECO:0000256" key="7">
    <source>
        <dbReference type="ARBA" id="ARBA00023002"/>
    </source>
</evidence>
<reference evidence="10 11" key="1">
    <citation type="submission" date="2023-06" db="EMBL/GenBank/DDBJ databases">
        <title>Sporosarcina sp. nov., isolated from Korean traditional fermented seafood 'Jeotgal'.</title>
        <authorList>
            <person name="Yang A.I."/>
            <person name="Shin N.-R."/>
        </authorList>
    </citation>
    <scope>NUCLEOTIDE SEQUENCE [LARGE SCALE GENOMIC DNA]</scope>
    <source>
        <strain evidence="10 11">KCTC43456</strain>
    </source>
</reference>
<dbReference type="Proteomes" id="UP001271648">
    <property type="component" value="Unassembled WGS sequence"/>
</dbReference>
<proteinExistence type="inferred from homology"/>
<evidence type="ECO:0000256" key="4">
    <source>
        <dbReference type="ARBA" id="ARBA00022532"/>
    </source>
</evidence>
<comment type="caution">
    <text evidence="10">The sequence shown here is derived from an EMBL/GenBank/DDBJ whole genome shotgun (WGS) entry which is preliminary data.</text>
</comment>
<comment type="pathway">
    <text evidence="3 8">Carbohydrate metabolism; tricarboxylic acid cycle; oxaloacetate from (S)-malate (quinone route): step 1/1.</text>
</comment>
<dbReference type="EC" id="1.1.5.4" evidence="8"/>
<evidence type="ECO:0000256" key="2">
    <source>
        <dbReference type="ARBA" id="ARBA00001974"/>
    </source>
</evidence>
<dbReference type="HAMAP" id="MF_00212">
    <property type="entry name" value="MQO"/>
    <property type="match status" value="1"/>
</dbReference>
<dbReference type="InterPro" id="IPR036188">
    <property type="entry name" value="FAD/NAD-bd_sf"/>
</dbReference>
<dbReference type="Gene3D" id="3.30.9.10">
    <property type="entry name" value="D-Amino Acid Oxidase, subunit A, domain 2"/>
    <property type="match status" value="1"/>
</dbReference>
<dbReference type="GO" id="GO:0008924">
    <property type="term" value="F:L-malate dehydrogenase (quinone) activity"/>
    <property type="evidence" value="ECO:0007669"/>
    <property type="project" value="UniProtKB-UniRule"/>
</dbReference>
<gene>
    <name evidence="8" type="primary">mqo</name>
    <name evidence="10" type="ORF">QTL97_06285</name>
</gene>
<dbReference type="Gene3D" id="3.50.50.60">
    <property type="entry name" value="FAD/NAD(P)-binding domain"/>
    <property type="match status" value="1"/>
</dbReference>
<comment type="catalytic activity">
    <reaction evidence="1 8">
        <text>(S)-malate + a quinone = a quinol + oxaloacetate</text>
        <dbReference type="Rhea" id="RHEA:46012"/>
        <dbReference type="ChEBI" id="CHEBI:15589"/>
        <dbReference type="ChEBI" id="CHEBI:16452"/>
        <dbReference type="ChEBI" id="CHEBI:24646"/>
        <dbReference type="ChEBI" id="CHEBI:132124"/>
        <dbReference type="EC" id="1.1.5.4"/>
    </reaction>
</comment>
<dbReference type="RefSeq" id="WP_317940448.1">
    <property type="nucleotide sequence ID" value="NZ_JAUBDJ010000003.1"/>
</dbReference>
<evidence type="ECO:0000256" key="5">
    <source>
        <dbReference type="ARBA" id="ARBA00022630"/>
    </source>
</evidence>
<dbReference type="NCBIfam" id="NF003605">
    <property type="entry name" value="PRK05257.1-4"/>
    <property type="match status" value="1"/>
</dbReference>
<evidence type="ECO:0000256" key="3">
    <source>
        <dbReference type="ARBA" id="ARBA00005012"/>
    </source>
</evidence>
<dbReference type="NCBIfam" id="NF003611">
    <property type="entry name" value="PRK05257.3-2"/>
    <property type="match status" value="1"/>
</dbReference>
<dbReference type="NCBIfam" id="NF003603">
    <property type="entry name" value="PRK05257.1-1"/>
    <property type="match status" value="1"/>
</dbReference>